<dbReference type="EMBL" id="BKCJ011184738">
    <property type="protein sequence ID" value="GFD00411.1"/>
    <property type="molecule type" value="Genomic_DNA"/>
</dbReference>
<feature type="region of interest" description="Disordered" evidence="1">
    <location>
        <begin position="119"/>
        <end position="144"/>
    </location>
</feature>
<reference evidence="2" key="1">
    <citation type="journal article" date="2019" name="Sci. Rep.">
        <title>Draft genome of Tanacetum cinerariifolium, the natural source of mosquito coil.</title>
        <authorList>
            <person name="Yamashiro T."/>
            <person name="Shiraishi A."/>
            <person name="Satake H."/>
            <person name="Nakayama K."/>
        </authorList>
    </citation>
    <scope>NUCLEOTIDE SEQUENCE</scope>
</reference>
<proteinExistence type="predicted"/>
<accession>A0A699SSZ8</accession>
<evidence type="ECO:0008006" key="3">
    <source>
        <dbReference type="Google" id="ProtNLM"/>
    </source>
</evidence>
<evidence type="ECO:0000313" key="2">
    <source>
        <dbReference type="EMBL" id="GFD00411.1"/>
    </source>
</evidence>
<evidence type="ECO:0000256" key="1">
    <source>
        <dbReference type="SAM" id="MobiDB-lite"/>
    </source>
</evidence>
<feature type="compositionally biased region" description="Basic and acidic residues" evidence="1">
    <location>
        <begin position="120"/>
        <end position="135"/>
    </location>
</feature>
<sequence length="189" mass="22364">LTRWFEKMEMVFYISNCLKKYQVKYVICILLNSTLTWWNSHKRTIRIKAAYAMSWAELMKMMTEVYCTRNEEDKVERFVGGFPDNIQGNVIAAEPAKLQDAIRIANNLTNQKLKGYARSAENKRRLENNPRDNREQQPVFKRQNVRGQNVARAYTAENNEKKGVCWIPSLPRQVQDAPCRTVYYEMWKL</sequence>
<organism evidence="2">
    <name type="scientific">Tanacetum cinerariifolium</name>
    <name type="common">Dalmatian daisy</name>
    <name type="synonym">Chrysanthemum cinerariifolium</name>
    <dbReference type="NCBI Taxonomy" id="118510"/>
    <lineage>
        <taxon>Eukaryota</taxon>
        <taxon>Viridiplantae</taxon>
        <taxon>Streptophyta</taxon>
        <taxon>Embryophyta</taxon>
        <taxon>Tracheophyta</taxon>
        <taxon>Spermatophyta</taxon>
        <taxon>Magnoliopsida</taxon>
        <taxon>eudicotyledons</taxon>
        <taxon>Gunneridae</taxon>
        <taxon>Pentapetalae</taxon>
        <taxon>asterids</taxon>
        <taxon>campanulids</taxon>
        <taxon>Asterales</taxon>
        <taxon>Asteraceae</taxon>
        <taxon>Asteroideae</taxon>
        <taxon>Anthemideae</taxon>
        <taxon>Anthemidinae</taxon>
        <taxon>Tanacetum</taxon>
    </lineage>
</organism>
<protein>
    <recommendedName>
        <fullName evidence="3">Reverse transcriptase domain-containing protein</fullName>
    </recommendedName>
</protein>
<comment type="caution">
    <text evidence="2">The sequence shown here is derived from an EMBL/GenBank/DDBJ whole genome shotgun (WGS) entry which is preliminary data.</text>
</comment>
<name>A0A699SSZ8_TANCI</name>
<gene>
    <name evidence="2" type="ORF">Tci_872380</name>
</gene>
<dbReference type="AlphaFoldDB" id="A0A699SSZ8"/>
<feature type="non-terminal residue" evidence="2">
    <location>
        <position position="1"/>
    </location>
</feature>